<proteinExistence type="predicted"/>
<organism evidence="3 4">
    <name type="scientific">Peiella sedimenti</name>
    <dbReference type="NCBI Taxonomy" id="3061083"/>
    <lineage>
        <taxon>Bacteria</taxon>
        <taxon>Pseudomonadati</taxon>
        <taxon>Pseudomonadota</taxon>
        <taxon>Alphaproteobacteria</taxon>
        <taxon>Caulobacterales</taxon>
        <taxon>Caulobacteraceae</taxon>
        <taxon>Peiella</taxon>
    </lineage>
</organism>
<dbReference type="Pfam" id="PF01627">
    <property type="entry name" value="Hpt"/>
    <property type="match status" value="1"/>
</dbReference>
<accession>A0ABT8SL13</accession>
<sequence>MARRDLTGAVDFTVLEHYAGGDVDVMDEVLGLFQQQSASWGGLLDAAGEGWRDAAHTLRGSAAGIGAQGLAECCLLAEQAGDAQAGPALERVKDALALTLADVAAFRHELMLRSLRG</sequence>
<dbReference type="SUPFAM" id="SSF47226">
    <property type="entry name" value="Histidine-containing phosphotransfer domain, HPT domain"/>
    <property type="match status" value="1"/>
</dbReference>
<keyword evidence="1" id="KW-0902">Two-component regulatory system</keyword>
<gene>
    <name evidence="3" type="ORF">Q0812_07360</name>
</gene>
<dbReference type="InterPro" id="IPR008207">
    <property type="entry name" value="Sig_transdc_His_kin_Hpt_dom"/>
</dbReference>
<evidence type="ECO:0000313" key="4">
    <source>
        <dbReference type="Proteomes" id="UP001169063"/>
    </source>
</evidence>
<evidence type="ECO:0000259" key="2">
    <source>
        <dbReference type="Pfam" id="PF01627"/>
    </source>
</evidence>
<dbReference type="EMBL" id="JAUKTR010000003">
    <property type="protein sequence ID" value="MDO1559244.1"/>
    <property type="molecule type" value="Genomic_DNA"/>
</dbReference>
<evidence type="ECO:0000313" key="3">
    <source>
        <dbReference type="EMBL" id="MDO1559244.1"/>
    </source>
</evidence>
<name>A0ABT8SL13_9CAUL</name>
<comment type="caution">
    <text evidence="3">The sequence shown here is derived from an EMBL/GenBank/DDBJ whole genome shotgun (WGS) entry which is preliminary data.</text>
</comment>
<dbReference type="InterPro" id="IPR036641">
    <property type="entry name" value="HPT_dom_sf"/>
</dbReference>
<dbReference type="Gene3D" id="1.20.120.160">
    <property type="entry name" value="HPT domain"/>
    <property type="match status" value="1"/>
</dbReference>
<evidence type="ECO:0000256" key="1">
    <source>
        <dbReference type="ARBA" id="ARBA00023012"/>
    </source>
</evidence>
<dbReference type="Proteomes" id="UP001169063">
    <property type="component" value="Unassembled WGS sequence"/>
</dbReference>
<dbReference type="RefSeq" id="WP_302109680.1">
    <property type="nucleotide sequence ID" value="NZ_JAUKTR010000003.1"/>
</dbReference>
<protein>
    <submittedName>
        <fullName evidence="3">Hpt domain-containing protein</fullName>
    </submittedName>
</protein>
<keyword evidence="4" id="KW-1185">Reference proteome</keyword>
<feature type="domain" description="HPt" evidence="2">
    <location>
        <begin position="50"/>
        <end position="97"/>
    </location>
</feature>
<reference evidence="3" key="1">
    <citation type="submission" date="2023-07" db="EMBL/GenBank/DDBJ databases">
        <title>Brevundimonas soil sp. nov., isolated from the soil of chemical plant.</title>
        <authorList>
            <person name="Wu N."/>
        </authorList>
    </citation>
    <scope>NUCLEOTIDE SEQUENCE</scope>
    <source>
        <strain evidence="3">XZ-24</strain>
    </source>
</reference>